<accession>D1CCH1</accession>
<reference evidence="9" key="1">
    <citation type="journal article" date="2010" name="Stand. Genomic Sci.">
        <title>Complete genome sequence of 'Thermobaculum terrenum' type strain (YNP1).</title>
        <authorList>
            <person name="Kiss H."/>
            <person name="Cleland D."/>
            <person name="Lapidus A."/>
            <person name="Lucas S."/>
            <person name="Glavina Del Rio T."/>
            <person name="Nolan M."/>
            <person name="Tice H."/>
            <person name="Han C."/>
            <person name="Goodwin L."/>
            <person name="Pitluck S."/>
            <person name="Liolios K."/>
            <person name="Ivanova N."/>
            <person name="Mavromatis K."/>
            <person name="Ovchinnikova G."/>
            <person name="Pati A."/>
            <person name="Chen A."/>
            <person name="Palaniappan K."/>
            <person name="Land M."/>
            <person name="Hauser L."/>
            <person name="Chang Y."/>
            <person name="Jeffries C."/>
            <person name="Lu M."/>
            <person name="Brettin T."/>
            <person name="Detter J."/>
            <person name="Goker M."/>
            <person name="Tindall B."/>
            <person name="Beck B."/>
            <person name="McDermott T."/>
            <person name="Woyke T."/>
            <person name="Bristow J."/>
            <person name="Eisen J."/>
            <person name="Markowitz V."/>
            <person name="Hugenholtz P."/>
            <person name="Kyrpides N."/>
            <person name="Klenk H."/>
            <person name="Cheng J."/>
        </authorList>
    </citation>
    <scope>NUCLEOTIDE SEQUENCE [LARGE SCALE GENOMIC DNA]</scope>
    <source>
        <strain evidence="9">ATCC BAA-798 / YNP1</strain>
    </source>
</reference>
<evidence type="ECO:0000256" key="1">
    <source>
        <dbReference type="ARBA" id="ARBA00004141"/>
    </source>
</evidence>
<dbReference type="GO" id="GO:0055085">
    <property type="term" value="P:transmembrane transport"/>
    <property type="evidence" value="ECO:0007669"/>
    <property type="project" value="InterPro"/>
</dbReference>
<comment type="subcellular location">
    <subcellularLocation>
        <location evidence="6">Cell membrane</location>
        <topology evidence="6">Multi-pass membrane protein</topology>
    </subcellularLocation>
    <subcellularLocation>
        <location evidence="1">Membrane</location>
        <topology evidence="1">Multi-pass membrane protein</topology>
    </subcellularLocation>
</comment>
<keyword evidence="6" id="KW-0813">Transport</keyword>
<keyword evidence="3 6" id="KW-0812">Transmembrane</keyword>
<dbReference type="GO" id="GO:0010043">
    <property type="term" value="P:response to zinc ion"/>
    <property type="evidence" value="ECO:0007669"/>
    <property type="project" value="TreeGrafter"/>
</dbReference>
<feature type="transmembrane region" description="Helical" evidence="7">
    <location>
        <begin position="179"/>
        <end position="209"/>
    </location>
</feature>
<dbReference type="PANTHER" id="PTHR30477:SF0">
    <property type="entry name" value="METAL TRANSPORT SYSTEM MEMBRANE PROTEIN TM_0125-RELATED"/>
    <property type="match status" value="1"/>
</dbReference>
<dbReference type="OrthoDB" id="9798540at2"/>
<feature type="transmembrane region" description="Helical" evidence="7">
    <location>
        <begin position="221"/>
        <end position="242"/>
    </location>
</feature>
<sequence>MQDIIFALSQDYMQRALIASIIVGISCPIVGLYLVLRRLSLIGDGLGHAAFAGVAAAWLAGINPLLGAAIFAIAGALGVEKLRSWRREHGDLALAIVFYSGIALGVVLTSLARRMNLSLFTYLFGSILTITNTDLLIIGITGACVIVLVIMLYKELFTLTYDEDIAKVSGLPVNLLNHLIVLLGAITVVSALRVVGVLLVAGMLVIPVASALQIARSFKQASIYSICFGLASTILGLAFSYILDLAPGGAIVLTAVILFTISSILPSRNIKASRIFLGTK</sequence>
<dbReference type="EMBL" id="CP001825">
    <property type="protein sequence ID" value="ACZ42486.1"/>
    <property type="molecule type" value="Genomic_DNA"/>
</dbReference>
<evidence type="ECO:0000256" key="6">
    <source>
        <dbReference type="RuleBase" id="RU003943"/>
    </source>
</evidence>
<evidence type="ECO:0000256" key="2">
    <source>
        <dbReference type="ARBA" id="ARBA00008034"/>
    </source>
</evidence>
<dbReference type="GO" id="GO:0043190">
    <property type="term" value="C:ATP-binding cassette (ABC) transporter complex"/>
    <property type="evidence" value="ECO:0007669"/>
    <property type="project" value="InterPro"/>
</dbReference>
<keyword evidence="4 7" id="KW-1133">Transmembrane helix</keyword>
<feature type="transmembrane region" description="Helical" evidence="7">
    <location>
        <begin position="248"/>
        <end position="265"/>
    </location>
</feature>
<dbReference type="PANTHER" id="PTHR30477">
    <property type="entry name" value="ABC-TRANSPORTER METAL-BINDING PROTEIN"/>
    <property type="match status" value="1"/>
</dbReference>
<comment type="similarity">
    <text evidence="2 6">Belongs to the ABC-3 integral membrane protein family.</text>
</comment>
<dbReference type="HOGENOM" id="CLU_028808_3_1_0"/>
<name>D1CCH1_THET1</name>
<dbReference type="AlphaFoldDB" id="D1CCH1"/>
<dbReference type="Proteomes" id="UP000000323">
    <property type="component" value="Chromosome 1"/>
</dbReference>
<feature type="transmembrane region" description="Helical" evidence="7">
    <location>
        <begin position="16"/>
        <end position="36"/>
    </location>
</feature>
<evidence type="ECO:0000313" key="8">
    <source>
        <dbReference type="EMBL" id="ACZ42486.1"/>
    </source>
</evidence>
<dbReference type="RefSeq" id="WP_012875520.1">
    <property type="nucleotide sequence ID" value="NC_013525.1"/>
</dbReference>
<proteinExistence type="inferred from homology"/>
<dbReference type="InterPro" id="IPR001626">
    <property type="entry name" value="ABC_TroCD"/>
</dbReference>
<dbReference type="STRING" id="525904.Tter_1580"/>
<evidence type="ECO:0000256" key="4">
    <source>
        <dbReference type="ARBA" id="ARBA00022989"/>
    </source>
</evidence>
<gene>
    <name evidence="8" type="ordered locus">Tter_1580</name>
</gene>
<dbReference type="eggNOG" id="COG1108">
    <property type="taxonomic scope" value="Bacteria"/>
</dbReference>
<organism evidence="8 9">
    <name type="scientific">Thermobaculum terrenum (strain ATCC BAA-798 / CCMEE 7001 / YNP1)</name>
    <dbReference type="NCBI Taxonomy" id="525904"/>
    <lineage>
        <taxon>Bacteria</taxon>
        <taxon>Bacillati</taxon>
        <taxon>Chloroflexota</taxon>
        <taxon>Chloroflexia</taxon>
        <taxon>Candidatus Thermobaculales</taxon>
        <taxon>Candidatus Thermobaculaceae</taxon>
        <taxon>Thermobaculum</taxon>
    </lineage>
</organism>
<evidence type="ECO:0000256" key="7">
    <source>
        <dbReference type="SAM" id="Phobius"/>
    </source>
</evidence>
<evidence type="ECO:0000256" key="5">
    <source>
        <dbReference type="ARBA" id="ARBA00023136"/>
    </source>
</evidence>
<keyword evidence="5 7" id="KW-0472">Membrane</keyword>
<dbReference type="Gene3D" id="1.10.3470.10">
    <property type="entry name" value="ABC transporter involved in vitamin B12 uptake, BtuC"/>
    <property type="match status" value="1"/>
</dbReference>
<keyword evidence="9" id="KW-1185">Reference proteome</keyword>
<feature type="transmembrane region" description="Helical" evidence="7">
    <location>
        <begin position="119"/>
        <end position="152"/>
    </location>
</feature>
<feature type="transmembrane region" description="Helical" evidence="7">
    <location>
        <begin position="48"/>
        <end position="72"/>
    </location>
</feature>
<evidence type="ECO:0000313" key="9">
    <source>
        <dbReference type="Proteomes" id="UP000000323"/>
    </source>
</evidence>
<dbReference type="CDD" id="cd06550">
    <property type="entry name" value="TM_ABC_iron-siderophores_like"/>
    <property type="match status" value="1"/>
</dbReference>
<dbReference type="InterPro" id="IPR037294">
    <property type="entry name" value="ABC_BtuC-like"/>
</dbReference>
<dbReference type="KEGG" id="ttr:Tter_1580"/>
<dbReference type="Pfam" id="PF00950">
    <property type="entry name" value="ABC-3"/>
    <property type="match status" value="1"/>
</dbReference>
<feature type="transmembrane region" description="Helical" evidence="7">
    <location>
        <begin position="92"/>
        <end position="112"/>
    </location>
</feature>
<protein>
    <submittedName>
        <fullName evidence="8">ABC-3 protein</fullName>
    </submittedName>
</protein>
<dbReference type="SUPFAM" id="SSF81345">
    <property type="entry name" value="ABC transporter involved in vitamin B12 uptake, BtuC"/>
    <property type="match status" value="1"/>
</dbReference>
<evidence type="ECO:0000256" key="3">
    <source>
        <dbReference type="ARBA" id="ARBA00022692"/>
    </source>
</evidence>